<dbReference type="Pfam" id="PF25023">
    <property type="entry name" value="TEN_YD-shell"/>
    <property type="match status" value="2"/>
</dbReference>
<dbReference type="STRING" id="55952.BU52_30910"/>
<dbReference type="eggNOG" id="COG3209">
    <property type="taxonomic scope" value="Bacteria"/>
</dbReference>
<dbReference type="Pfam" id="PF05593">
    <property type="entry name" value="RHS_repeat"/>
    <property type="match status" value="5"/>
</dbReference>
<dbReference type="Gene3D" id="2.180.10.10">
    <property type="entry name" value="RHS repeat-associated core"/>
    <property type="match status" value="3"/>
</dbReference>
<evidence type="ECO:0000259" key="6">
    <source>
        <dbReference type="Pfam" id="PF25023"/>
    </source>
</evidence>
<comment type="caution">
    <text evidence="7">The sequence shown here is derived from an EMBL/GenBank/DDBJ whole genome shotgun (WGS) entry which is preliminary data.</text>
</comment>
<dbReference type="Pfam" id="PF21725">
    <property type="entry name" value="T7SS_signal"/>
    <property type="match status" value="1"/>
</dbReference>
<feature type="compositionally biased region" description="Polar residues" evidence="2">
    <location>
        <begin position="683"/>
        <end position="699"/>
    </location>
</feature>
<dbReference type="InterPro" id="IPR028948">
    <property type="entry name" value="Ntox28"/>
</dbReference>
<dbReference type="InterPro" id="IPR050708">
    <property type="entry name" value="T6SS_VgrG/RHS"/>
</dbReference>
<dbReference type="NCBIfam" id="TIGR03696">
    <property type="entry name" value="Rhs_assc_core"/>
    <property type="match status" value="1"/>
</dbReference>
<evidence type="ECO:0000259" key="3">
    <source>
        <dbReference type="Pfam" id="PF15605"/>
    </source>
</evidence>
<organism evidence="7 8">
    <name type="scientific">Streptomyces toyocaensis</name>
    <dbReference type="NCBI Taxonomy" id="55952"/>
    <lineage>
        <taxon>Bacteria</taxon>
        <taxon>Bacillati</taxon>
        <taxon>Actinomycetota</taxon>
        <taxon>Actinomycetes</taxon>
        <taxon>Kitasatosporales</taxon>
        <taxon>Streptomycetaceae</taxon>
        <taxon>Streptomyces</taxon>
    </lineage>
</organism>
<name>A0A081XIJ9_STRTO</name>
<dbReference type="PANTHER" id="PTHR32305:SF15">
    <property type="entry name" value="PROTEIN RHSA-RELATED"/>
    <property type="match status" value="1"/>
</dbReference>
<keyword evidence="8" id="KW-1185">Reference proteome</keyword>
<evidence type="ECO:0000259" key="5">
    <source>
        <dbReference type="Pfam" id="PF21725"/>
    </source>
</evidence>
<dbReference type="NCBIfam" id="TIGR01643">
    <property type="entry name" value="YD_repeat_2x"/>
    <property type="match status" value="18"/>
</dbReference>
<dbReference type="InterPro" id="IPR031325">
    <property type="entry name" value="RHS_repeat"/>
</dbReference>
<dbReference type="EMBL" id="JFCB01000044">
    <property type="protein sequence ID" value="KES03372.1"/>
    <property type="molecule type" value="Genomic_DNA"/>
</dbReference>
<dbReference type="InterPro" id="IPR022385">
    <property type="entry name" value="Rhs_assc_core"/>
</dbReference>
<accession>A0A081XIJ9</accession>
<evidence type="ECO:0000256" key="2">
    <source>
        <dbReference type="SAM" id="MobiDB-lite"/>
    </source>
</evidence>
<dbReference type="Pfam" id="PF20148">
    <property type="entry name" value="DUF6531"/>
    <property type="match status" value="1"/>
</dbReference>
<proteinExistence type="predicted"/>
<evidence type="ECO:0000259" key="4">
    <source>
        <dbReference type="Pfam" id="PF20148"/>
    </source>
</evidence>
<feature type="region of interest" description="Disordered" evidence="2">
    <location>
        <begin position="304"/>
        <end position="340"/>
    </location>
</feature>
<gene>
    <name evidence="7" type="ORF">BU52_30910</name>
</gene>
<sequence length="1486" mass="164459">MSEKRFLFRRIWIGPDDTVQDWVPGKPAELDRLIKKLGGAAAHFGEGAEQLRKLNTDPWQGEAAEEFRKTVKKLPKDLDGAMDAFVEAGAAVLAYREVLDGAQRLTQQILDHEAPVARDLSRQYTKAVDDYNAAIKTDAATLPTRPPETDPGRTAMAELIERINTAQGDVADAAAVAKRTLHKAAEKAPKRPSGWQRMTDGVKEGWNDLVEFGLAVNPGRLLTEPKAYVHDAAMVIDGGVGAVRNPVGFSKDVYQGASHTWDEFQKDPARMLGYAVPSLAGGAAYKGAGSLARYMDGRNALGSPTGLGTAGSHLDGSDPGTHSDSHATQHSPDDPVDLATGKMYLPQTDVTLPGTLPLVFKRRAESGYRAGRWLGPSWSSTVDQRLEIEPDRIVFVHEDGLILAFPHPAPDGTSLPTEGPRWELRSEPEGYTITAPALGRTWHFTRHADDHALLDRIDDRNGNRITFEHDTDGTPTALSHSGGYRIRITAEDHRITALHLVGGAPDGSDQQLIRYGYSTAGDLTEVVNSSGLPLRFTYDEAGRITSWTDTNDRSYAYAYDDRDRCIAEGGTEGHVSLRIAYTDRDPETGLRTTTATTGNGHVYRYFVNELCQVVAEVDPVGAVTRFDRDRYNRLLSRTDPLGHTTRFTYDAAGNLTSVVHPDGRESQADYNDLRLPTTVRHPNGTTTHQTYDGHGNRTSLTAPTGHTTRFTHDEQGRLTAVVDPLGHTTTIHCDDAGLPLRITDTLGATTSYERDAFGRPVTITDPTGATTRLEWTVEGRLARRTAADGTTESWTYDGEGNCTTHTDRLGGVTHFAYTHFDLLTARTGPDGVRYEFDHDTELNLTKVTNPQGLTWTYTYDPAGRLATETDFDGRTLTYTYDEAGRLTSRRNVLGHTLSYERNALGQVTTKHTPDGVTTYTYDPTGQLIEATGPDGTTLTIDRDTHGRVLSETVDGRTLTYTYDEFGRRTARTTPTGATTTWTYDATGRSTEMTASGRTIAFTYDPADRELTRRIGETLTLDHTYDPLGRLTTQSVTGTANRPLQHRAYTYRADGNLIGIEDQLSGTRRFDLDPMGRVTAVHAANWTERYAYDEAGNQTSASWPTSHPGGEATGSRAYAGTRITRAGRVRYEHDALGRTTLRQKPRLSHKPDTWHYTWDAEDRLTAVTTPDGTRWRYTYDPLGRRTAKLRLADDGETATEQILFTWDGTTLCEQTTTSPSLPNPVTLTWNHRGLHPITQSERITAANAPQHEIDSRFFAIVTDLVGTPTELIDEQGDIAWRTRSTLWGTTAWPTSSTAYTPLRFPGQYYDPETGLHYNYFRHYDPETARYLTPDPLGLQPAPHPTTYVYNPLTWSDPLGLAPVESCRELGLTPAAQRAIEKFENTRADPLGDINSQPNHNHYDAARREANGEVVARKPDGTPFDHIAELKQARSALDKVRRVLERELEALPDGLTDRGLEVLITKRKEVIDELDRLNGFLHSIGHRK</sequence>
<dbReference type="InterPro" id="IPR049082">
    <property type="entry name" value="T7SS_signal"/>
</dbReference>
<dbReference type="InterPro" id="IPR006530">
    <property type="entry name" value="YD"/>
</dbReference>
<dbReference type="OrthoDB" id="4981820at2"/>
<dbReference type="Pfam" id="PF15605">
    <property type="entry name" value="Ntox28"/>
    <property type="match status" value="1"/>
</dbReference>
<feature type="region of interest" description="Disordered" evidence="2">
    <location>
        <begin position="675"/>
        <end position="699"/>
    </location>
</feature>
<protein>
    <submittedName>
        <fullName evidence="7">Type IV secretion protein Rhs</fullName>
    </submittedName>
</protein>
<feature type="domain" description="Teneurin-like YD-shell" evidence="6">
    <location>
        <begin position="856"/>
        <end position="1011"/>
    </location>
</feature>
<feature type="domain" description="Bacterial toxin 28" evidence="3">
    <location>
        <begin position="1372"/>
        <end position="1481"/>
    </location>
</feature>
<feature type="domain" description="DUF6531" evidence="4">
    <location>
        <begin position="334"/>
        <end position="405"/>
    </location>
</feature>
<dbReference type="InterPro" id="IPR056823">
    <property type="entry name" value="TEN-like_YD-shell"/>
</dbReference>
<dbReference type="PANTHER" id="PTHR32305">
    <property type="match status" value="1"/>
</dbReference>
<dbReference type="RefSeq" id="WP_078903524.1">
    <property type="nucleotide sequence ID" value="NZ_JBFADL010000016.1"/>
</dbReference>
<dbReference type="InterPro" id="IPR045351">
    <property type="entry name" value="DUF6531"/>
</dbReference>
<feature type="domain" description="Putative T7SS secretion signal" evidence="5">
    <location>
        <begin position="15"/>
        <end position="192"/>
    </location>
</feature>
<evidence type="ECO:0000313" key="7">
    <source>
        <dbReference type="EMBL" id="KES03372.1"/>
    </source>
</evidence>
<keyword evidence="1" id="KW-0677">Repeat</keyword>
<feature type="compositionally biased region" description="Basic and acidic residues" evidence="2">
    <location>
        <begin position="321"/>
        <end position="333"/>
    </location>
</feature>
<evidence type="ECO:0000256" key="1">
    <source>
        <dbReference type="ARBA" id="ARBA00022737"/>
    </source>
</evidence>
<dbReference type="Proteomes" id="UP000028341">
    <property type="component" value="Unassembled WGS sequence"/>
</dbReference>
<reference evidence="7 8" key="1">
    <citation type="submission" date="2014-02" db="EMBL/GenBank/DDBJ databases">
        <title>The genome announcement of Streptomyces toyocaensis NRRL15009.</title>
        <authorList>
            <person name="Hong H.-J."/>
            <person name="Kwun M.J."/>
        </authorList>
    </citation>
    <scope>NUCLEOTIDE SEQUENCE [LARGE SCALE GENOMIC DNA]</scope>
    <source>
        <strain evidence="7 8">NRRL 15009</strain>
    </source>
</reference>
<feature type="domain" description="Teneurin-like YD-shell" evidence="6">
    <location>
        <begin position="1120"/>
        <end position="1333"/>
    </location>
</feature>
<evidence type="ECO:0000313" key="8">
    <source>
        <dbReference type="Proteomes" id="UP000028341"/>
    </source>
</evidence>